<organism evidence="2">
    <name type="scientific">Thiolapillus brandeum</name>
    <dbReference type="NCBI Taxonomy" id="1076588"/>
    <lineage>
        <taxon>Bacteria</taxon>
        <taxon>Pseudomonadati</taxon>
        <taxon>Pseudomonadota</taxon>
        <taxon>Gammaproteobacteria</taxon>
        <taxon>Chromatiales</taxon>
        <taxon>Sedimenticolaceae</taxon>
        <taxon>Thiolapillus</taxon>
    </lineage>
</organism>
<evidence type="ECO:0008006" key="3">
    <source>
        <dbReference type="Google" id="ProtNLM"/>
    </source>
</evidence>
<comment type="caution">
    <text evidence="2">The sequence shown here is derived from an EMBL/GenBank/DDBJ whole genome shotgun (WGS) entry which is preliminary data.</text>
</comment>
<proteinExistence type="predicted"/>
<dbReference type="InterPro" id="IPR036388">
    <property type="entry name" value="WH-like_DNA-bd_sf"/>
</dbReference>
<dbReference type="AlphaFoldDB" id="A0A7C5N0G5"/>
<gene>
    <name evidence="2" type="ORF">ENJ98_07175</name>
</gene>
<keyword evidence="1" id="KW-0175">Coiled coil</keyword>
<name>A0A7C5N0G5_9GAMM</name>
<sequence>MKFRFSYKKIDKTEKKALQELVQEQQRNLQEMLGSLDSEAVGLEGRLEKHPRKTLYRARLKLHLPGRTLAALEESDSAGTTLHAVFAELRRQLERQKHLMKNDHLWKRPRRRAELRNRLKEAPPDGAETQRREYLQLIDPHLSALYRFIRHELAYHQALEELLPSEISAEEVLDAVVVRAYERFPERPTHLELLPWLTGLALEVIGEELERHRIRERSVATEEWAPETPMDVTDDYDTEYYEYHEPEEVIRLEDLIPDPTVPDPADAESHYQVDLAVQRVLARMPRRWRHALVLVDVQEMSRENVAHLLGYTVERLDEVRRCAEAFMRESLLQHLLPADIEKRTLQELLGSPLEENLPEDLQEQLREKFAAL</sequence>
<dbReference type="Gene3D" id="1.10.10.10">
    <property type="entry name" value="Winged helix-like DNA-binding domain superfamily/Winged helix DNA-binding domain"/>
    <property type="match status" value="1"/>
</dbReference>
<dbReference type="Gene3D" id="3.30.160.100">
    <property type="entry name" value="Ribosome hibernation promotion factor-like"/>
    <property type="match status" value="1"/>
</dbReference>
<evidence type="ECO:0000256" key="1">
    <source>
        <dbReference type="SAM" id="Coils"/>
    </source>
</evidence>
<dbReference type="InterPro" id="IPR036567">
    <property type="entry name" value="RHF-like"/>
</dbReference>
<protein>
    <recommendedName>
        <fullName evidence="3">Sigma-70 family RNA polymerase sigma factor</fullName>
    </recommendedName>
</protein>
<evidence type="ECO:0000313" key="2">
    <source>
        <dbReference type="EMBL" id="HHH14002.1"/>
    </source>
</evidence>
<dbReference type="EMBL" id="DROM01000431">
    <property type="protein sequence ID" value="HHH14002.1"/>
    <property type="molecule type" value="Genomic_DNA"/>
</dbReference>
<feature type="coiled-coil region" evidence="1">
    <location>
        <begin position="8"/>
        <end position="35"/>
    </location>
</feature>
<accession>A0A7C5N0G5</accession>
<dbReference type="SUPFAM" id="SSF69754">
    <property type="entry name" value="Ribosome binding protein Y (YfiA homologue)"/>
    <property type="match status" value="1"/>
</dbReference>
<reference evidence="2" key="1">
    <citation type="journal article" date="2020" name="mSystems">
        <title>Genome- and Community-Level Interaction Insights into Carbon Utilization and Element Cycling Functions of Hydrothermarchaeota in Hydrothermal Sediment.</title>
        <authorList>
            <person name="Zhou Z."/>
            <person name="Liu Y."/>
            <person name="Xu W."/>
            <person name="Pan J."/>
            <person name="Luo Z.H."/>
            <person name="Li M."/>
        </authorList>
    </citation>
    <scope>NUCLEOTIDE SEQUENCE [LARGE SCALE GENOMIC DNA]</scope>
    <source>
        <strain evidence="2">HyVt-535</strain>
    </source>
</reference>
<dbReference type="InterPro" id="IPR013324">
    <property type="entry name" value="RNA_pol_sigma_r3/r4-like"/>
</dbReference>
<dbReference type="Proteomes" id="UP000886100">
    <property type="component" value="Unassembled WGS sequence"/>
</dbReference>
<dbReference type="SUPFAM" id="SSF88659">
    <property type="entry name" value="Sigma3 and sigma4 domains of RNA polymerase sigma factors"/>
    <property type="match status" value="1"/>
</dbReference>